<reference evidence="2 3" key="1">
    <citation type="journal article" name="Sci. Rep.">
        <title>Telomere-to-telomere assembled and centromere annotated genomes of the two main subspecies of the button mushroom Agaricus bisporus reveal especially polymorphic chromosome ends.</title>
        <authorList>
            <person name="Sonnenberg A.S.M."/>
            <person name="Sedaghat-Telgerd N."/>
            <person name="Lavrijssen B."/>
            <person name="Ohm R.A."/>
            <person name="Hendrickx P.M."/>
            <person name="Scholtmeijer K."/>
            <person name="Baars J.J.P."/>
            <person name="van Peer A."/>
        </authorList>
    </citation>
    <scope>NUCLEOTIDE SEQUENCE [LARGE SCALE GENOMIC DNA]</scope>
    <source>
        <strain evidence="2 3">H119_p4</strain>
    </source>
</reference>
<name>A0A8H7C183_AGABI</name>
<feature type="region of interest" description="Disordered" evidence="1">
    <location>
        <begin position="45"/>
        <end position="64"/>
    </location>
</feature>
<gene>
    <name evidence="2" type="ORF">Agabi119p4_11253</name>
</gene>
<dbReference type="AlphaFoldDB" id="A0A8H7C183"/>
<organism evidence="2 3">
    <name type="scientific">Agaricus bisporus var. burnettii</name>
    <dbReference type="NCBI Taxonomy" id="192524"/>
    <lineage>
        <taxon>Eukaryota</taxon>
        <taxon>Fungi</taxon>
        <taxon>Dikarya</taxon>
        <taxon>Basidiomycota</taxon>
        <taxon>Agaricomycotina</taxon>
        <taxon>Agaricomycetes</taxon>
        <taxon>Agaricomycetidae</taxon>
        <taxon>Agaricales</taxon>
        <taxon>Agaricineae</taxon>
        <taxon>Agaricaceae</taxon>
        <taxon>Agaricus</taxon>
    </lineage>
</organism>
<evidence type="ECO:0000256" key="1">
    <source>
        <dbReference type="SAM" id="MobiDB-lite"/>
    </source>
</evidence>
<comment type="caution">
    <text evidence="2">The sequence shown here is derived from an EMBL/GenBank/DDBJ whole genome shotgun (WGS) entry which is preliminary data.</text>
</comment>
<dbReference type="EMBL" id="JABXXO010000015">
    <property type="protein sequence ID" value="KAF7760577.1"/>
    <property type="molecule type" value="Genomic_DNA"/>
</dbReference>
<evidence type="ECO:0000313" key="3">
    <source>
        <dbReference type="Proteomes" id="UP000629468"/>
    </source>
</evidence>
<dbReference type="Proteomes" id="UP000629468">
    <property type="component" value="Unassembled WGS sequence"/>
</dbReference>
<sequence length="135" mass="14533">MNPLGAQMDTEAGLAGTVSPDEHRRLIETLCVCVFGQLRFNQSPVRREAMDPPTTTKSRSPVISPPGIEVSELSILPFPNIYRGHFPFLKVLFNQNLSRGTGGIDENGVNVPNGGADPSFDLQISPSVPRGKSAC</sequence>
<accession>A0A8H7C183</accession>
<evidence type="ECO:0000313" key="2">
    <source>
        <dbReference type="EMBL" id="KAF7760577.1"/>
    </source>
</evidence>
<feature type="region of interest" description="Disordered" evidence="1">
    <location>
        <begin position="102"/>
        <end position="135"/>
    </location>
</feature>
<protein>
    <submittedName>
        <fullName evidence="2">Uncharacterized protein</fullName>
    </submittedName>
</protein>
<proteinExistence type="predicted"/>